<sequence>MPAFLMNIEGGVATMRLNRPEAKNALNTEIYHGLEKALLQIREDRDVRAVVLTGAGGVFCAGGDVKVINANVDSDTPEARRDRLRGVHRIVKLLADLDRPLVAAVDGPAYGAGFSFALFADMVLATPRARFCMVFARIGFIPDYGALYTLPRVVGLNRAKDLMLSGRELGAQEAREMGIVNEIVDVDRLEDRTRQVAQALASASPVASSMTKIALNRSLSMDLDTMLEYEAAHQGIAAASGYAKDAVQRFADKKPPAFQWPKASIYQI</sequence>
<dbReference type="InterPro" id="IPR001753">
    <property type="entry name" value="Enoyl-CoA_hydra/iso"/>
</dbReference>
<dbReference type="Gene3D" id="3.90.226.10">
    <property type="entry name" value="2-enoyl-CoA Hydratase, Chain A, domain 1"/>
    <property type="match status" value="1"/>
</dbReference>
<protein>
    <submittedName>
        <fullName evidence="6">2-(1,2-epoxy-1,2-dihydrophenyl)acetyl-CoA isomerase</fullName>
        <ecNumber evidence="6">5.3.3.18</ecNumber>
    </submittedName>
</protein>
<dbReference type="GO" id="GO:0016853">
    <property type="term" value="F:isomerase activity"/>
    <property type="evidence" value="ECO:0007669"/>
    <property type="project" value="UniProtKB-KW"/>
</dbReference>
<dbReference type="PROSITE" id="PS00166">
    <property type="entry name" value="ENOYL_COA_HYDRATASE"/>
    <property type="match status" value="1"/>
</dbReference>
<comment type="caution">
    <text evidence="6">The sequence shown here is derived from an EMBL/GenBank/DDBJ whole genome shotgun (WGS) entry which is preliminary data.</text>
</comment>
<dbReference type="InterPro" id="IPR018376">
    <property type="entry name" value="Enoyl-CoA_hyd/isom_CS"/>
</dbReference>
<dbReference type="InterPro" id="IPR029045">
    <property type="entry name" value="ClpP/crotonase-like_dom_sf"/>
</dbReference>
<evidence type="ECO:0000313" key="7">
    <source>
        <dbReference type="Proteomes" id="UP001549320"/>
    </source>
</evidence>
<dbReference type="Gene3D" id="1.10.12.10">
    <property type="entry name" value="Lyase 2-enoyl-coa Hydratase, Chain A, domain 2"/>
    <property type="match status" value="1"/>
</dbReference>
<dbReference type="RefSeq" id="WP_354442200.1">
    <property type="nucleotide sequence ID" value="NZ_JBEPSH010000002.1"/>
</dbReference>
<accession>A0ABV2Q5C2</accession>
<dbReference type="Proteomes" id="UP001549320">
    <property type="component" value="Unassembled WGS sequence"/>
</dbReference>
<dbReference type="CDD" id="cd06558">
    <property type="entry name" value="crotonase-like"/>
    <property type="match status" value="1"/>
</dbReference>
<comment type="subcellular location">
    <subcellularLocation>
        <location evidence="1">Peroxisome</location>
    </subcellularLocation>
</comment>
<dbReference type="Pfam" id="PF00378">
    <property type="entry name" value="ECH_1"/>
    <property type="match status" value="1"/>
</dbReference>
<evidence type="ECO:0000256" key="3">
    <source>
        <dbReference type="ARBA" id="ARBA00023140"/>
    </source>
</evidence>
<proteinExistence type="inferred from homology"/>
<evidence type="ECO:0000313" key="6">
    <source>
        <dbReference type="EMBL" id="MET4576235.1"/>
    </source>
</evidence>
<dbReference type="InterPro" id="IPR014748">
    <property type="entry name" value="Enoyl-CoA_hydra_C"/>
</dbReference>
<dbReference type="PANTHER" id="PTHR43684:SF1">
    <property type="entry name" value="ENOYL-COA DELTA ISOMERASE 2"/>
    <property type="match status" value="1"/>
</dbReference>
<name>A0ABV2Q5C2_9BURK</name>
<dbReference type="PANTHER" id="PTHR43684">
    <property type="match status" value="1"/>
</dbReference>
<keyword evidence="3" id="KW-0576">Peroxisome</keyword>
<keyword evidence="4 6" id="KW-0413">Isomerase</keyword>
<keyword evidence="7" id="KW-1185">Reference proteome</keyword>
<evidence type="ECO:0000256" key="1">
    <source>
        <dbReference type="ARBA" id="ARBA00004275"/>
    </source>
</evidence>
<organism evidence="6 7">
    <name type="scientific">Ottowia thiooxydans</name>
    <dbReference type="NCBI Taxonomy" id="219182"/>
    <lineage>
        <taxon>Bacteria</taxon>
        <taxon>Pseudomonadati</taxon>
        <taxon>Pseudomonadota</taxon>
        <taxon>Betaproteobacteria</taxon>
        <taxon>Burkholderiales</taxon>
        <taxon>Comamonadaceae</taxon>
        <taxon>Ottowia</taxon>
    </lineage>
</organism>
<gene>
    <name evidence="6" type="ORF">ABIE13_001335</name>
</gene>
<evidence type="ECO:0000256" key="5">
    <source>
        <dbReference type="RuleBase" id="RU003707"/>
    </source>
</evidence>
<dbReference type="EMBL" id="JBEPSH010000002">
    <property type="protein sequence ID" value="MET4576235.1"/>
    <property type="molecule type" value="Genomic_DNA"/>
</dbReference>
<reference evidence="6 7" key="1">
    <citation type="submission" date="2024-06" db="EMBL/GenBank/DDBJ databases">
        <title>Sorghum-associated microbial communities from plants grown in Nebraska, USA.</title>
        <authorList>
            <person name="Schachtman D."/>
        </authorList>
    </citation>
    <scope>NUCLEOTIDE SEQUENCE [LARGE SCALE GENOMIC DNA]</scope>
    <source>
        <strain evidence="6 7">2709</strain>
    </source>
</reference>
<comment type="similarity">
    <text evidence="2 5">Belongs to the enoyl-CoA hydratase/isomerase family.</text>
</comment>
<dbReference type="SUPFAM" id="SSF52096">
    <property type="entry name" value="ClpP/crotonase"/>
    <property type="match status" value="1"/>
</dbReference>
<evidence type="ECO:0000256" key="4">
    <source>
        <dbReference type="ARBA" id="ARBA00023235"/>
    </source>
</evidence>
<evidence type="ECO:0000256" key="2">
    <source>
        <dbReference type="ARBA" id="ARBA00005254"/>
    </source>
</evidence>
<dbReference type="EC" id="5.3.3.18" evidence="6"/>
<dbReference type="InterPro" id="IPR051053">
    <property type="entry name" value="ECH/Chromodomain_protein"/>
</dbReference>